<accession>A0A1X7USL2</accession>
<evidence type="ECO:0000259" key="1">
    <source>
        <dbReference type="PROSITE" id="PS50994"/>
    </source>
</evidence>
<dbReference type="GO" id="GO:0015074">
    <property type="term" value="P:DNA integration"/>
    <property type="evidence" value="ECO:0007669"/>
    <property type="project" value="InterPro"/>
</dbReference>
<dbReference type="AlphaFoldDB" id="A0A1X7USL2"/>
<dbReference type="Proteomes" id="UP000007879">
    <property type="component" value="Unassembled WGS sequence"/>
</dbReference>
<reference evidence="2" key="2">
    <citation type="submission" date="2017-05" db="UniProtKB">
        <authorList>
            <consortium name="EnsemblMetazoa"/>
        </authorList>
    </citation>
    <scope>IDENTIFICATION</scope>
</reference>
<proteinExistence type="predicted"/>
<dbReference type="Gene3D" id="3.30.420.10">
    <property type="entry name" value="Ribonuclease H-like superfamily/Ribonuclease H"/>
    <property type="match status" value="1"/>
</dbReference>
<dbReference type="PANTHER" id="PTHR46791:SF5">
    <property type="entry name" value="CLR5 DOMAIN-CONTAINING PROTEIN-RELATED"/>
    <property type="match status" value="1"/>
</dbReference>
<dbReference type="KEGG" id="aqu:109582322"/>
<evidence type="ECO:0000313" key="2">
    <source>
        <dbReference type="EnsemblMetazoa" id="Aqu2.1.30763_001"/>
    </source>
</evidence>
<dbReference type="InterPro" id="IPR058913">
    <property type="entry name" value="Integrase_dom_put"/>
</dbReference>
<dbReference type="OrthoDB" id="2686689at2759"/>
<dbReference type="Pfam" id="PF24764">
    <property type="entry name" value="rva_4"/>
    <property type="match status" value="1"/>
</dbReference>
<sequence>MTIYRRRSEFGMLDDDGLDVHQISNQELNEVLQQLRHDNPYSGETLIMGHLRAVGIYVSRERVRSILRRTDPLNVTLRWGFSITARRPYSVPGPNSLWHIDGHHKLIRWRFVTHCGIDGYSRLVVFLKCSTNNRASTVLHSFLDAVSRFGVPSRVRTDQGRENMLVAQFMLQNRGHGRGSIITGSSVHNQRIERLWRDLHRCVTQLYYRLFYYLEQRRLLDPANEVHLFALHFVYLPRINKSLEAFKDGWNMHGIRTENNKSPLQLFHAGALRLQHSGLEAMDLFQTVGEEYGVDTNVLPQDDESEDSRVENEIPETRLNISEEVYQELCQNIDMIADDNDYGIDKYCAVVRFLTSH</sequence>
<dbReference type="PANTHER" id="PTHR46791">
    <property type="entry name" value="EXPRESSED PROTEIN"/>
    <property type="match status" value="1"/>
</dbReference>
<dbReference type="InParanoid" id="A0A1X7USL2"/>
<dbReference type="InterPro" id="IPR001584">
    <property type="entry name" value="Integrase_cat-core"/>
</dbReference>
<gene>
    <name evidence="2" type="primary">109582322</name>
</gene>
<dbReference type="eggNOG" id="ENOG502RCKR">
    <property type="taxonomic scope" value="Eukaryota"/>
</dbReference>
<dbReference type="SUPFAM" id="SSF53098">
    <property type="entry name" value="Ribonuclease H-like"/>
    <property type="match status" value="1"/>
</dbReference>
<dbReference type="InterPro" id="IPR036397">
    <property type="entry name" value="RNaseH_sf"/>
</dbReference>
<evidence type="ECO:0000313" key="3">
    <source>
        <dbReference type="Proteomes" id="UP000007879"/>
    </source>
</evidence>
<dbReference type="EnsemblMetazoa" id="XM_019996990.1">
    <property type="protein sequence ID" value="XP_019852549.1"/>
    <property type="gene ID" value="LOC109582322"/>
</dbReference>
<name>A0A1X7USL2_AMPQE</name>
<dbReference type="GO" id="GO:0003676">
    <property type="term" value="F:nucleic acid binding"/>
    <property type="evidence" value="ECO:0007669"/>
    <property type="project" value="InterPro"/>
</dbReference>
<dbReference type="InterPro" id="IPR012337">
    <property type="entry name" value="RNaseH-like_sf"/>
</dbReference>
<dbReference type="EnsemblMetazoa" id="Aqu2.1.30763_001">
    <property type="protein sequence ID" value="Aqu2.1.30763_001"/>
    <property type="gene ID" value="Aqu2.1.30763"/>
</dbReference>
<feature type="domain" description="Integrase catalytic" evidence="1">
    <location>
        <begin position="90"/>
        <end position="271"/>
    </location>
</feature>
<dbReference type="OMA" id="LQIVYKP"/>
<protein>
    <recommendedName>
        <fullName evidence="1">Integrase catalytic domain-containing protein</fullName>
    </recommendedName>
</protein>
<dbReference type="PROSITE" id="PS50994">
    <property type="entry name" value="INTEGRASE"/>
    <property type="match status" value="1"/>
</dbReference>
<organism evidence="2">
    <name type="scientific">Amphimedon queenslandica</name>
    <name type="common">Sponge</name>
    <dbReference type="NCBI Taxonomy" id="400682"/>
    <lineage>
        <taxon>Eukaryota</taxon>
        <taxon>Metazoa</taxon>
        <taxon>Porifera</taxon>
        <taxon>Demospongiae</taxon>
        <taxon>Heteroscleromorpha</taxon>
        <taxon>Haplosclerida</taxon>
        <taxon>Niphatidae</taxon>
        <taxon>Amphimedon</taxon>
    </lineage>
</organism>
<keyword evidence="3" id="KW-1185">Reference proteome</keyword>
<reference evidence="3" key="1">
    <citation type="journal article" date="2010" name="Nature">
        <title>The Amphimedon queenslandica genome and the evolution of animal complexity.</title>
        <authorList>
            <person name="Srivastava M."/>
            <person name="Simakov O."/>
            <person name="Chapman J."/>
            <person name="Fahey B."/>
            <person name="Gauthier M.E."/>
            <person name="Mitros T."/>
            <person name="Richards G.S."/>
            <person name="Conaco C."/>
            <person name="Dacre M."/>
            <person name="Hellsten U."/>
            <person name="Larroux C."/>
            <person name="Putnam N.H."/>
            <person name="Stanke M."/>
            <person name="Adamska M."/>
            <person name="Darling A."/>
            <person name="Degnan S.M."/>
            <person name="Oakley T.H."/>
            <person name="Plachetzki D.C."/>
            <person name="Zhai Y."/>
            <person name="Adamski M."/>
            <person name="Calcino A."/>
            <person name="Cummins S.F."/>
            <person name="Goodstein D.M."/>
            <person name="Harris C."/>
            <person name="Jackson D.J."/>
            <person name="Leys S.P."/>
            <person name="Shu S."/>
            <person name="Woodcroft B.J."/>
            <person name="Vervoort M."/>
            <person name="Kosik K.S."/>
            <person name="Manning G."/>
            <person name="Degnan B.M."/>
            <person name="Rokhsar D.S."/>
        </authorList>
    </citation>
    <scope>NUCLEOTIDE SEQUENCE [LARGE SCALE GENOMIC DNA]</scope>
</reference>